<dbReference type="Proteomes" id="UP000743370">
    <property type="component" value="Unassembled WGS sequence"/>
</dbReference>
<name>A0A8T0K2Y1_PHAAN</name>
<evidence type="ECO:0000313" key="3">
    <source>
        <dbReference type="Proteomes" id="UP000743370"/>
    </source>
</evidence>
<gene>
    <name evidence="2" type="ORF">HKW66_Vig0220620</name>
</gene>
<reference evidence="2 3" key="1">
    <citation type="submission" date="2020-05" db="EMBL/GenBank/DDBJ databases">
        <title>Vigna angularis (adzuki bean) Var. LongXiaoDou No. 4 denovo assembly.</title>
        <authorList>
            <person name="Xiang H."/>
        </authorList>
    </citation>
    <scope>NUCLEOTIDE SEQUENCE [LARGE SCALE GENOMIC DNA]</scope>
    <source>
        <tissue evidence="2">Leaf</tissue>
    </source>
</reference>
<evidence type="ECO:0000256" key="1">
    <source>
        <dbReference type="SAM" id="MobiDB-lite"/>
    </source>
</evidence>
<sequence length="94" mass="11059">MVEEESYGVEEQEEVNVDVEEVEMVEEEAYTEFEMVEEEAYAGEEQPYVDEEQEDGNVVEGEVEASAEENLDNSEEDRMANDEEHPQEYWLHKF</sequence>
<proteinExistence type="predicted"/>
<protein>
    <submittedName>
        <fullName evidence="2">Uncharacterized protein</fullName>
    </submittedName>
</protein>
<feature type="compositionally biased region" description="Acidic residues" evidence="1">
    <location>
        <begin position="41"/>
        <end position="75"/>
    </location>
</feature>
<feature type="compositionally biased region" description="Basic and acidic residues" evidence="1">
    <location>
        <begin position="76"/>
        <end position="94"/>
    </location>
</feature>
<dbReference type="AlphaFoldDB" id="A0A8T0K2Y1"/>
<feature type="region of interest" description="Disordered" evidence="1">
    <location>
        <begin position="41"/>
        <end position="94"/>
    </location>
</feature>
<dbReference type="EMBL" id="JABFOF010000007">
    <property type="protein sequence ID" value="KAG2390532.1"/>
    <property type="molecule type" value="Genomic_DNA"/>
</dbReference>
<evidence type="ECO:0000313" key="2">
    <source>
        <dbReference type="EMBL" id="KAG2390532.1"/>
    </source>
</evidence>
<comment type="caution">
    <text evidence="2">The sequence shown here is derived from an EMBL/GenBank/DDBJ whole genome shotgun (WGS) entry which is preliminary data.</text>
</comment>
<organism evidence="2 3">
    <name type="scientific">Phaseolus angularis</name>
    <name type="common">Azuki bean</name>
    <name type="synonym">Vigna angularis</name>
    <dbReference type="NCBI Taxonomy" id="3914"/>
    <lineage>
        <taxon>Eukaryota</taxon>
        <taxon>Viridiplantae</taxon>
        <taxon>Streptophyta</taxon>
        <taxon>Embryophyta</taxon>
        <taxon>Tracheophyta</taxon>
        <taxon>Spermatophyta</taxon>
        <taxon>Magnoliopsida</taxon>
        <taxon>eudicotyledons</taxon>
        <taxon>Gunneridae</taxon>
        <taxon>Pentapetalae</taxon>
        <taxon>rosids</taxon>
        <taxon>fabids</taxon>
        <taxon>Fabales</taxon>
        <taxon>Fabaceae</taxon>
        <taxon>Papilionoideae</taxon>
        <taxon>50 kb inversion clade</taxon>
        <taxon>NPAAA clade</taxon>
        <taxon>indigoferoid/millettioid clade</taxon>
        <taxon>Phaseoleae</taxon>
        <taxon>Vigna</taxon>
    </lineage>
</organism>
<accession>A0A8T0K2Y1</accession>